<comment type="function">
    <text evidence="7">Specifically methylates the N4 position of cytidine in position 1402 (C1402) of 16S rRNA.</text>
</comment>
<dbReference type="EC" id="2.1.1.199" evidence="7"/>
<dbReference type="Proteomes" id="UP000066624">
    <property type="component" value="Chromosome"/>
</dbReference>
<comment type="similarity">
    <text evidence="1 7">Belongs to the methyltransferase superfamily. RsmH family.</text>
</comment>
<dbReference type="EMBL" id="CP012154">
    <property type="protein sequence ID" value="AKS42734.1"/>
    <property type="molecule type" value="Genomic_DNA"/>
</dbReference>
<feature type="binding site" evidence="7">
    <location>
        <position position="91"/>
    </location>
    <ligand>
        <name>S-adenosyl-L-methionine</name>
        <dbReference type="ChEBI" id="CHEBI:59789"/>
    </ligand>
</feature>
<dbReference type="PATRIC" id="fig|1579979.3.peg.2424"/>
<keyword evidence="5 7" id="KW-0808">Transferase</keyword>
<dbReference type="GO" id="GO:0005737">
    <property type="term" value="C:cytoplasm"/>
    <property type="evidence" value="ECO:0007669"/>
    <property type="project" value="UniProtKB-SubCell"/>
</dbReference>
<dbReference type="Pfam" id="PF01795">
    <property type="entry name" value="Methyltransf_5"/>
    <property type="match status" value="1"/>
</dbReference>
<evidence type="ECO:0000256" key="5">
    <source>
        <dbReference type="ARBA" id="ARBA00022679"/>
    </source>
</evidence>
<feature type="binding site" evidence="7">
    <location>
        <position position="36"/>
    </location>
    <ligand>
        <name>S-adenosyl-L-methionine</name>
        <dbReference type="ChEBI" id="CHEBI:59789"/>
    </ligand>
</feature>
<dbReference type="Gene3D" id="1.10.150.170">
    <property type="entry name" value="Putative methyltransferase TM0872, insert domain"/>
    <property type="match status" value="1"/>
</dbReference>
<dbReference type="InterPro" id="IPR002903">
    <property type="entry name" value="RsmH"/>
</dbReference>
<dbReference type="GO" id="GO:0070475">
    <property type="term" value="P:rRNA base methylation"/>
    <property type="evidence" value="ECO:0007669"/>
    <property type="project" value="UniProtKB-UniRule"/>
</dbReference>
<dbReference type="SUPFAM" id="SSF81799">
    <property type="entry name" value="Putative methyltransferase TM0872, insert domain"/>
    <property type="match status" value="1"/>
</dbReference>
<gene>
    <name evidence="7" type="primary">rsmH</name>
    <name evidence="8" type="ORF">WM2015_2372</name>
</gene>
<evidence type="ECO:0000256" key="4">
    <source>
        <dbReference type="ARBA" id="ARBA00022603"/>
    </source>
</evidence>
<dbReference type="STRING" id="1579979.WM2015_2372"/>
<keyword evidence="6 7" id="KW-0949">S-adenosyl-L-methionine</keyword>
<dbReference type="InterPro" id="IPR029063">
    <property type="entry name" value="SAM-dependent_MTases_sf"/>
</dbReference>
<proteinExistence type="inferred from homology"/>
<dbReference type="GO" id="GO:0071424">
    <property type="term" value="F:rRNA (cytosine-N4-)-methyltransferase activity"/>
    <property type="evidence" value="ECO:0007669"/>
    <property type="project" value="UniProtKB-UniRule"/>
</dbReference>
<feature type="binding site" evidence="7">
    <location>
        <position position="84"/>
    </location>
    <ligand>
        <name>S-adenosyl-L-methionine</name>
        <dbReference type="ChEBI" id="CHEBI:59789"/>
    </ligand>
</feature>
<dbReference type="KEGG" id="wma:WM2015_2372"/>
<feature type="binding site" evidence="7">
    <location>
        <begin position="16"/>
        <end position="18"/>
    </location>
    <ligand>
        <name>S-adenosyl-L-methionine</name>
        <dbReference type="ChEBI" id="CHEBI:59789"/>
    </ligand>
</feature>
<comment type="subcellular location">
    <subcellularLocation>
        <location evidence="7">Cytoplasm</location>
    </subcellularLocation>
</comment>
<evidence type="ECO:0000256" key="3">
    <source>
        <dbReference type="ARBA" id="ARBA00022552"/>
    </source>
</evidence>
<dbReference type="InterPro" id="IPR023397">
    <property type="entry name" value="SAM-dep_MeTrfase_MraW_recog"/>
</dbReference>
<evidence type="ECO:0000256" key="7">
    <source>
        <dbReference type="HAMAP-Rule" id="MF_01007"/>
    </source>
</evidence>
<protein>
    <recommendedName>
        <fullName evidence="7">Ribosomal RNA small subunit methyltransferase H</fullName>
        <ecNumber evidence="7">2.1.1.199</ecNumber>
    </recommendedName>
    <alternativeName>
        <fullName evidence="7">16S rRNA m(4)C1402 methyltransferase</fullName>
    </alternativeName>
    <alternativeName>
        <fullName evidence="7">rRNA (cytosine-N(4)-)-methyltransferase RsmH</fullName>
    </alternativeName>
</protein>
<organism evidence="8 9">
    <name type="scientific">Wenzhouxiangella marina</name>
    <dbReference type="NCBI Taxonomy" id="1579979"/>
    <lineage>
        <taxon>Bacteria</taxon>
        <taxon>Pseudomonadati</taxon>
        <taxon>Pseudomonadota</taxon>
        <taxon>Gammaproteobacteria</taxon>
        <taxon>Chromatiales</taxon>
        <taxon>Wenzhouxiangellaceae</taxon>
        <taxon>Wenzhouxiangella</taxon>
    </lineage>
</organism>
<keyword evidence="3 7" id="KW-0698">rRNA processing</keyword>
<sequence>MIEPDDRVVDATYGRGGHSRAMLDRLGPQGRLVVIDQDPEAIEHARSTLSGDERVTIWQGNFAELGRMADELGLRGRIDALLMDVGVSSPQLDTPERGFSFRDDGPLDMRMNPARGESAADWLARAEEAEIARVIYEYGEEKFSRRIARSIVMARAEQPIERTAQLAAIVARAAGPSPADRHPATRTFQAIRIHVNDELGALDSALEQAVDVLAPGGRLAVISFHSLEDRRVKQAFKRLCSAPPASRRLPVAPDFKPRARTIGKLIRPAEAELLANPRARSSRLRVLEKLAEGPA</sequence>
<accession>A0A0K0XYH1</accession>
<comment type="catalytic activity">
    <reaction evidence="7">
        <text>cytidine(1402) in 16S rRNA + S-adenosyl-L-methionine = N(4)-methylcytidine(1402) in 16S rRNA + S-adenosyl-L-homocysteine + H(+)</text>
        <dbReference type="Rhea" id="RHEA:42928"/>
        <dbReference type="Rhea" id="RHEA-COMP:10286"/>
        <dbReference type="Rhea" id="RHEA-COMP:10287"/>
        <dbReference type="ChEBI" id="CHEBI:15378"/>
        <dbReference type="ChEBI" id="CHEBI:57856"/>
        <dbReference type="ChEBI" id="CHEBI:59789"/>
        <dbReference type="ChEBI" id="CHEBI:74506"/>
        <dbReference type="ChEBI" id="CHEBI:82748"/>
        <dbReference type="EC" id="2.1.1.199"/>
    </reaction>
</comment>
<dbReference type="NCBIfam" id="TIGR00006">
    <property type="entry name" value="16S rRNA (cytosine(1402)-N(4))-methyltransferase RsmH"/>
    <property type="match status" value="1"/>
</dbReference>
<keyword evidence="9" id="KW-1185">Reference proteome</keyword>
<dbReference type="SUPFAM" id="SSF53335">
    <property type="entry name" value="S-adenosyl-L-methionine-dependent methyltransferases"/>
    <property type="match status" value="1"/>
</dbReference>
<keyword evidence="2 7" id="KW-0963">Cytoplasm</keyword>
<evidence type="ECO:0000256" key="2">
    <source>
        <dbReference type="ARBA" id="ARBA00022490"/>
    </source>
</evidence>
<dbReference type="PANTHER" id="PTHR11265:SF0">
    <property type="entry name" value="12S RRNA N4-METHYLCYTIDINE METHYLTRANSFERASE"/>
    <property type="match status" value="1"/>
</dbReference>
<dbReference type="PIRSF" id="PIRSF004486">
    <property type="entry name" value="MraW"/>
    <property type="match status" value="1"/>
</dbReference>
<evidence type="ECO:0000256" key="1">
    <source>
        <dbReference type="ARBA" id="ARBA00010396"/>
    </source>
</evidence>
<dbReference type="FunFam" id="1.10.150.170:FF:000001">
    <property type="entry name" value="Ribosomal RNA small subunit methyltransferase H"/>
    <property type="match status" value="1"/>
</dbReference>
<reference evidence="8 9" key="1">
    <citation type="submission" date="2015-07" db="EMBL/GenBank/DDBJ databases">
        <authorList>
            <person name="Noorani M."/>
        </authorList>
    </citation>
    <scope>NUCLEOTIDE SEQUENCE [LARGE SCALE GENOMIC DNA]</scope>
    <source>
        <strain evidence="8 9">KCTC 42284</strain>
    </source>
</reference>
<feature type="binding site" evidence="7">
    <location>
        <position position="62"/>
    </location>
    <ligand>
        <name>S-adenosyl-L-methionine</name>
        <dbReference type="ChEBI" id="CHEBI:59789"/>
    </ligand>
</feature>
<name>A0A0K0XYH1_9GAMM</name>
<dbReference type="Gene3D" id="3.40.50.150">
    <property type="entry name" value="Vaccinia Virus protein VP39"/>
    <property type="match status" value="1"/>
</dbReference>
<keyword evidence="4 7" id="KW-0489">Methyltransferase</keyword>
<dbReference type="HAMAP" id="MF_01007">
    <property type="entry name" value="16SrRNA_methyltr_H"/>
    <property type="match status" value="1"/>
</dbReference>
<dbReference type="PANTHER" id="PTHR11265">
    <property type="entry name" value="S-ADENOSYL-METHYLTRANSFERASE MRAW"/>
    <property type="match status" value="1"/>
</dbReference>
<evidence type="ECO:0000313" key="8">
    <source>
        <dbReference type="EMBL" id="AKS42734.1"/>
    </source>
</evidence>
<evidence type="ECO:0000256" key="6">
    <source>
        <dbReference type="ARBA" id="ARBA00022691"/>
    </source>
</evidence>
<evidence type="ECO:0000313" key="9">
    <source>
        <dbReference type="Proteomes" id="UP000066624"/>
    </source>
</evidence>
<dbReference type="AlphaFoldDB" id="A0A0K0XYH1"/>